<keyword evidence="1" id="KW-0472">Membrane</keyword>
<dbReference type="EMBL" id="CAIX01000153">
    <property type="protein sequence ID" value="CCI10215.1"/>
    <property type="molecule type" value="Genomic_DNA"/>
</dbReference>
<evidence type="ECO:0000256" key="1">
    <source>
        <dbReference type="SAM" id="Phobius"/>
    </source>
</evidence>
<dbReference type="AlphaFoldDB" id="A0A024FT09"/>
<dbReference type="InParanoid" id="A0A024FT09"/>
<evidence type="ECO:0000313" key="2">
    <source>
        <dbReference type="EMBL" id="CCI10215.1"/>
    </source>
</evidence>
<keyword evidence="3" id="KW-1185">Reference proteome</keyword>
<gene>
    <name evidence="2" type="ORF">BN9_080920</name>
</gene>
<name>A0A024FT09_9STRA</name>
<keyword evidence="1" id="KW-1133">Transmembrane helix</keyword>
<accession>A0A024FT09</accession>
<evidence type="ECO:0000313" key="3">
    <source>
        <dbReference type="Proteomes" id="UP000053237"/>
    </source>
</evidence>
<keyword evidence="1" id="KW-0812">Transmembrane</keyword>
<feature type="transmembrane region" description="Helical" evidence="1">
    <location>
        <begin position="52"/>
        <end position="70"/>
    </location>
</feature>
<reference evidence="2 3" key="1">
    <citation type="submission" date="2012-05" db="EMBL/GenBank/DDBJ databases">
        <title>Recombination and specialization in a pathogen metapopulation.</title>
        <authorList>
            <person name="Gardiner A."/>
            <person name="Kemen E."/>
            <person name="Schultz-Larsen T."/>
            <person name="MacLean D."/>
            <person name="Van Oosterhout C."/>
            <person name="Jones J.D.G."/>
        </authorList>
    </citation>
    <scope>NUCLEOTIDE SEQUENCE [LARGE SCALE GENOMIC DNA]</scope>
    <source>
        <strain evidence="2 3">Ac Nc2</strain>
    </source>
</reference>
<organism evidence="2 3">
    <name type="scientific">Albugo candida</name>
    <dbReference type="NCBI Taxonomy" id="65357"/>
    <lineage>
        <taxon>Eukaryota</taxon>
        <taxon>Sar</taxon>
        <taxon>Stramenopiles</taxon>
        <taxon>Oomycota</taxon>
        <taxon>Peronosporomycetes</taxon>
        <taxon>Albuginales</taxon>
        <taxon>Albuginaceae</taxon>
        <taxon>Albugo</taxon>
    </lineage>
</organism>
<comment type="caution">
    <text evidence="2">The sequence shown here is derived from an EMBL/GenBank/DDBJ whole genome shotgun (WGS) entry which is preliminary data.</text>
</comment>
<dbReference type="Proteomes" id="UP000053237">
    <property type="component" value="Unassembled WGS sequence"/>
</dbReference>
<proteinExistence type="predicted"/>
<sequence>MLDCDHLYISSDLAIHYSMLKLERVRSKNYWTVESLDKFDGDQFKHDMGACFRLLVCILAVAYGFGDIFGDRFKAAKFF</sequence>
<protein>
    <submittedName>
        <fullName evidence="2">Uncharacterized protein</fullName>
    </submittedName>
</protein>